<feature type="non-terminal residue" evidence="2">
    <location>
        <position position="1"/>
    </location>
</feature>
<feature type="compositionally biased region" description="Basic residues" evidence="1">
    <location>
        <begin position="64"/>
        <end position="93"/>
    </location>
</feature>
<name>A0A382J285_9ZZZZ</name>
<proteinExistence type="predicted"/>
<evidence type="ECO:0000313" key="2">
    <source>
        <dbReference type="EMBL" id="SVC05532.1"/>
    </source>
</evidence>
<feature type="region of interest" description="Disordered" evidence="1">
    <location>
        <begin position="1"/>
        <end position="108"/>
    </location>
</feature>
<dbReference type="EMBL" id="UINC01070972">
    <property type="protein sequence ID" value="SVC05532.1"/>
    <property type="molecule type" value="Genomic_DNA"/>
</dbReference>
<reference evidence="2" key="1">
    <citation type="submission" date="2018-05" db="EMBL/GenBank/DDBJ databases">
        <authorList>
            <person name="Lanie J.A."/>
            <person name="Ng W.-L."/>
            <person name="Kazmierczak K.M."/>
            <person name="Andrzejewski T.M."/>
            <person name="Davidsen T.M."/>
            <person name="Wayne K.J."/>
            <person name="Tettelin H."/>
            <person name="Glass J.I."/>
            <person name="Rusch D."/>
            <person name="Podicherti R."/>
            <person name="Tsui H.-C.T."/>
            <person name="Winkler M.E."/>
        </authorList>
    </citation>
    <scope>NUCLEOTIDE SEQUENCE</scope>
</reference>
<dbReference type="AlphaFoldDB" id="A0A382J285"/>
<gene>
    <name evidence="2" type="ORF">METZ01_LOCUS258386</name>
</gene>
<sequence length="108" mass="11772">RRAAAMAHQVGAQRGPAGSLGPKVRPDVDLLRVHRARPRFGPPPGNRHVDCRPHRLGTTQAHTGHGRTRLGPPHRRSSRQLGRHLLGARRPRRCIGSDLEPGDGSSSM</sequence>
<feature type="non-terminal residue" evidence="2">
    <location>
        <position position="108"/>
    </location>
</feature>
<organism evidence="2">
    <name type="scientific">marine metagenome</name>
    <dbReference type="NCBI Taxonomy" id="408172"/>
    <lineage>
        <taxon>unclassified sequences</taxon>
        <taxon>metagenomes</taxon>
        <taxon>ecological metagenomes</taxon>
    </lineage>
</organism>
<evidence type="ECO:0000256" key="1">
    <source>
        <dbReference type="SAM" id="MobiDB-lite"/>
    </source>
</evidence>
<accession>A0A382J285</accession>
<protein>
    <submittedName>
        <fullName evidence="2">Uncharacterized protein</fullName>
    </submittedName>
</protein>